<keyword evidence="2" id="KW-1133">Transmembrane helix</keyword>
<dbReference type="EMBL" id="CAEZVN010000139">
    <property type="protein sequence ID" value="CAB4639427.1"/>
    <property type="molecule type" value="Genomic_DNA"/>
</dbReference>
<dbReference type="NCBIfam" id="TIGR00350">
    <property type="entry name" value="lytR_cpsA_psr"/>
    <property type="match status" value="1"/>
</dbReference>
<organism evidence="4">
    <name type="scientific">freshwater metagenome</name>
    <dbReference type="NCBI Taxonomy" id="449393"/>
    <lineage>
        <taxon>unclassified sequences</taxon>
        <taxon>metagenomes</taxon>
        <taxon>ecological metagenomes</taxon>
    </lineage>
</organism>
<feature type="domain" description="Cell envelope-related transcriptional attenuator" evidence="3">
    <location>
        <begin position="112"/>
        <end position="268"/>
    </location>
</feature>
<feature type="transmembrane region" description="Helical" evidence="2">
    <location>
        <begin position="35"/>
        <end position="59"/>
    </location>
</feature>
<keyword evidence="2" id="KW-0472">Membrane</keyword>
<feature type="compositionally biased region" description="Low complexity" evidence="1">
    <location>
        <begin position="372"/>
        <end position="401"/>
    </location>
</feature>
<dbReference type="InterPro" id="IPR004474">
    <property type="entry name" value="LytR_CpsA_psr"/>
</dbReference>
<evidence type="ECO:0000256" key="2">
    <source>
        <dbReference type="SAM" id="Phobius"/>
    </source>
</evidence>
<name>A0A6J6JPQ2_9ZZZZ</name>
<dbReference type="AlphaFoldDB" id="A0A6J6JPQ2"/>
<accession>A0A6J6JPQ2</accession>
<proteinExistence type="predicted"/>
<dbReference type="Pfam" id="PF03816">
    <property type="entry name" value="LytR_cpsA_psr"/>
    <property type="match status" value="1"/>
</dbReference>
<dbReference type="PANTHER" id="PTHR33392">
    <property type="entry name" value="POLYISOPRENYL-TEICHOIC ACID--PEPTIDOGLYCAN TEICHOIC ACID TRANSFERASE TAGU"/>
    <property type="match status" value="1"/>
</dbReference>
<dbReference type="InterPro" id="IPR050922">
    <property type="entry name" value="LytR/CpsA/Psr_CW_biosynth"/>
</dbReference>
<evidence type="ECO:0000259" key="3">
    <source>
        <dbReference type="Pfam" id="PF03816"/>
    </source>
</evidence>
<dbReference type="Gene3D" id="3.40.630.190">
    <property type="entry name" value="LCP protein"/>
    <property type="match status" value="1"/>
</dbReference>
<evidence type="ECO:0000313" key="4">
    <source>
        <dbReference type="EMBL" id="CAB4639427.1"/>
    </source>
</evidence>
<sequence>MKNPFARKPKSDAAQTPKGFARHGRIRVQTKGSAIGGLVVKGLAAVLGATIAVAGISVWDISNTIRANGIELKGPKITAADLDGPINMLLIGSDSRAGQDKKIFGNDTSVLADVQILLHISADRKNAVALSFPRDLLVPWPACPSTSGGSGYLPQSLGQINATIANGGPGCSLLTIEQLTGVKIPYLATINFSGVIEMSNAIGGVDVCVARPIHDQYTFLNLEAGNHNLKGMEALQFLRTRHGVGDGSDLSRISNQQVFLTSLLRKIKSEGVLNNPIQLYSLANAAARNMQLSTSLTDVNVMIGIASALKSVDLDKMTFLQVPAHGGLPAPYSGRVMPNYDQANLIFQKLVNDEPIIIDKANTGSGAVAQGGATSTPTATPKATAKPGATASATPTPTATALPDWARGTNAATTTCSG</sequence>
<protein>
    <submittedName>
        <fullName evidence="4">Unannotated protein</fullName>
    </submittedName>
</protein>
<feature type="region of interest" description="Disordered" evidence="1">
    <location>
        <begin position="367"/>
        <end position="418"/>
    </location>
</feature>
<evidence type="ECO:0000256" key="1">
    <source>
        <dbReference type="SAM" id="MobiDB-lite"/>
    </source>
</evidence>
<keyword evidence="2" id="KW-0812">Transmembrane</keyword>
<gene>
    <name evidence="4" type="ORF">UFOPK2001_01073</name>
</gene>
<reference evidence="4" key="1">
    <citation type="submission" date="2020-05" db="EMBL/GenBank/DDBJ databases">
        <authorList>
            <person name="Chiriac C."/>
            <person name="Salcher M."/>
            <person name="Ghai R."/>
            <person name="Kavagutti S V."/>
        </authorList>
    </citation>
    <scope>NUCLEOTIDE SEQUENCE</scope>
</reference>
<dbReference type="PANTHER" id="PTHR33392:SF6">
    <property type="entry name" value="POLYISOPRENYL-TEICHOIC ACID--PEPTIDOGLYCAN TEICHOIC ACID TRANSFERASE TAGU"/>
    <property type="match status" value="1"/>
</dbReference>